<dbReference type="PANTHER" id="PTHR30349:SF41">
    <property type="entry name" value="INTEGRASE_RECOMBINASE PROTEIN MJ0367-RELATED"/>
    <property type="match status" value="1"/>
</dbReference>
<keyword evidence="4" id="KW-0233">DNA recombination</keyword>
<dbReference type="Pfam" id="PF00589">
    <property type="entry name" value="Phage_integrase"/>
    <property type="match status" value="1"/>
</dbReference>
<accession>A0A225DS70</accession>
<dbReference type="GO" id="GO:0003677">
    <property type="term" value="F:DNA binding"/>
    <property type="evidence" value="ECO:0007669"/>
    <property type="project" value="UniProtKB-UniRule"/>
</dbReference>
<dbReference type="InterPro" id="IPR044068">
    <property type="entry name" value="CB"/>
</dbReference>
<evidence type="ECO:0000256" key="2">
    <source>
        <dbReference type="ARBA" id="ARBA00022908"/>
    </source>
</evidence>
<dbReference type="Pfam" id="PF02899">
    <property type="entry name" value="Phage_int_SAM_1"/>
    <property type="match status" value="1"/>
</dbReference>
<evidence type="ECO:0000259" key="6">
    <source>
        <dbReference type="PROSITE" id="PS51898"/>
    </source>
</evidence>
<evidence type="ECO:0000256" key="4">
    <source>
        <dbReference type="ARBA" id="ARBA00023172"/>
    </source>
</evidence>
<sequence>MTGELVVVNKHEDVVRLDPASIIPAIVTRAGARAEEKFAEFFAASIRNVNTRMAYLRAVTKFFAWIDAKALGLDKIRPLHVATYIELLGRDCSAPTVKQNLAAIRMLFDYLILGQVIEMNPAAAVRGPSYSAKKGKTPVLDQDETRQLLGAIDATTLVGARDRAVIGLMVYTFARVGALAAMNIEDYYAQGKRWWVRLHEKGGKLHELPCHHKLEELLDVYLEIAQLGEQKKGPLFRTATGKTGKLTVKRMTRRDVYRMVRRRATEAGIETKIGCHTFRATGITNYLENGGTLEKAQQLANHESARTTKLYDRRNDKLSLDEVERITI</sequence>
<feature type="domain" description="Tyr recombinase" evidence="6">
    <location>
        <begin position="135"/>
        <end position="325"/>
    </location>
</feature>
<keyword evidence="3 5" id="KW-0238">DNA-binding</keyword>
<evidence type="ECO:0000313" key="9">
    <source>
        <dbReference type="Proteomes" id="UP000214646"/>
    </source>
</evidence>
<dbReference type="InterPro" id="IPR013762">
    <property type="entry name" value="Integrase-like_cat_sf"/>
</dbReference>
<reference evidence="9" key="1">
    <citation type="submission" date="2017-06" db="EMBL/GenBank/DDBJ databases">
        <title>Genome analysis of Fimbriiglobus ruber SP5, the first member of the order Planctomycetales with confirmed chitinolytic capability.</title>
        <authorList>
            <person name="Ravin N.V."/>
            <person name="Rakitin A.L."/>
            <person name="Ivanova A.A."/>
            <person name="Beletsky A.V."/>
            <person name="Kulichevskaya I.S."/>
            <person name="Mardanov A.V."/>
            <person name="Dedysh S.N."/>
        </authorList>
    </citation>
    <scope>NUCLEOTIDE SEQUENCE [LARGE SCALE GENOMIC DNA]</scope>
    <source>
        <strain evidence="9">SP5</strain>
    </source>
</reference>
<dbReference type="PANTHER" id="PTHR30349">
    <property type="entry name" value="PHAGE INTEGRASE-RELATED"/>
    <property type="match status" value="1"/>
</dbReference>
<dbReference type="InterPro" id="IPR011010">
    <property type="entry name" value="DNA_brk_join_enz"/>
</dbReference>
<dbReference type="PROSITE" id="PS51900">
    <property type="entry name" value="CB"/>
    <property type="match status" value="1"/>
</dbReference>
<evidence type="ECO:0000313" key="8">
    <source>
        <dbReference type="EMBL" id="OWK38957.1"/>
    </source>
</evidence>
<evidence type="ECO:0000256" key="3">
    <source>
        <dbReference type="ARBA" id="ARBA00023125"/>
    </source>
</evidence>
<proteinExistence type="inferred from homology"/>
<dbReference type="Proteomes" id="UP000214646">
    <property type="component" value="Unassembled WGS sequence"/>
</dbReference>
<dbReference type="OrthoDB" id="7830133at2"/>
<dbReference type="EMBL" id="NIDE01000012">
    <property type="protein sequence ID" value="OWK38957.1"/>
    <property type="molecule type" value="Genomic_DNA"/>
</dbReference>
<evidence type="ECO:0000256" key="5">
    <source>
        <dbReference type="PROSITE-ProRule" id="PRU01248"/>
    </source>
</evidence>
<dbReference type="InterPro" id="IPR004107">
    <property type="entry name" value="Integrase_SAM-like_N"/>
</dbReference>
<organism evidence="8 9">
    <name type="scientific">Fimbriiglobus ruber</name>
    <dbReference type="NCBI Taxonomy" id="1908690"/>
    <lineage>
        <taxon>Bacteria</taxon>
        <taxon>Pseudomonadati</taxon>
        <taxon>Planctomycetota</taxon>
        <taxon>Planctomycetia</taxon>
        <taxon>Gemmatales</taxon>
        <taxon>Gemmataceae</taxon>
        <taxon>Fimbriiglobus</taxon>
    </lineage>
</organism>
<dbReference type="Gene3D" id="1.10.150.130">
    <property type="match status" value="1"/>
</dbReference>
<evidence type="ECO:0000256" key="1">
    <source>
        <dbReference type="ARBA" id="ARBA00008857"/>
    </source>
</evidence>
<comment type="caution">
    <text evidence="8">The sequence shown here is derived from an EMBL/GenBank/DDBJ whole genome shotgun (WGS) entry which is preliminary data.</text>
</comment>
<protein>
    <submittedName>
        <fullName evidence="8">Site-specific recombinase XerC</fullName>
    </submittedName>
</protein>
<dbReference type="AlphaFoldDB" id="A0A225DS70"/>
<dbReference type="PROSITE" id="PS51898">
    <property type="entry name" value="TYR_RECOMBINASE"/>
    <property type="match status" value="1"/>
</dbReference>
<dbReference type="InterPro" id="IPR002104">
    <property type="entry name" value="Integrase_catalytic"/>
</dbReference>
<comment type="similarity">
    <text evidence="1">Belongs to the 'phage' integrase family.</text>
</comment>
<dbReference type="Gene3D" id="1.10.443.10">
    <property type="entry name" value="Intergrase catalytic core"/>
    <property type="match status" value="1"/>
</dbReference>
<keyword evidence="9" id="KW-1185">Reference proteome</keyword>
<evidence type="ECO:0000259" key="7">
    <source>
        <dbReference type="PROSITE" id="PS51900"/>
    </source>
</evidence>
<feature type="domain" description="Core-binding (CB)" evidence="7">
    <location>
        <begin position="33"/>
        <end position="112"/>
    </location>
</feature>
<dbReference type="InterPro" id="IPR010998">
    <property type="entry name" value="Integrase_recombinase_N"/>
</dbReference>
<name>A0A225DS70_9BACT</name>
<dbReference type="InterPro" id="IPR050090">
    <property type="entry name" value="Tyrosine_recombinase_XerCD"/>
</dbReference>
<dbReference type="SUPFAM" id="SSF56349">
    <property type="entry name" value="DNA breaking-rejoining enzymes"/>
    <property type="match status" value="1"/>
</dbReference>
<dbReference type="RefSeq" id="WP_088257198.1">
    <property type="nucleotide sequence ID" value="NZ_NIDE01000012.1"/>
</dbReference>
<gene>
    <name evidence="8" type="ORF">FRUB_06333</name>
</gene>
<dbReference type="GO" id="GO:0006310">
    <property type="term" value="P:DNA recombination"/>
    <property type="evidence" value="ECO:0007669"/>
    <property type="project" value="UniProtKB-KW"/>
</dbReference>
<keyword evidence="2" id="KW-0229">DNA integration</keyword>
<dbReference type="GO" id="GO:0015074">
    <property type="term" value="P:DNA integration"/>
    <property type="evidence" value="ECO:0007669"/>
    <property type="project" value="UniProtKB-KW"/>
</dbReference>